<feature type="compositionally biased region" description="Polar residues" evidence="1">
    <location>
        <begin position="1811"/>
        <end position="1831"/>
    </location>
</feature>
<dbReference type="Proteomes" id="UP000299102">
    <property type="component" value="Unassembled WGS sequence"/>
</dbReference>
<reference evidence="2 3" key="1">
    <citation type="journal article" date="2019" name="Commun. Biol.">
        <title>The bagworm genome reveals a unique fibroin gene that provides high tensile strength.</title>
        <authorList>
            <person name="Kono N."/>
            <person name="Nakamura H."/>
            <person name="Ohtoshi R."/>
            <person name="Tomita M."/>
            <person name="Numata K."/>
            <person name="Arakawa K."/>
        </authorList>
    </citation>
    <scope>NUCLEOTIDE SEQUENCE [LARGE SCALE GENOMIC DNA]</scope>
</reference>
<evidence type="ECO:0000313" key="2">
    <source>
        <dbReference type="EMBL" id="GBP45769.1"/>
    </source>
</evidence>
<feature type="compositionally biased region" description="Acidic residues" evidence="1">
    <location>
        <begin position="1221"/>
        <end position="1234"/>
    </location>
</feature>
<organism evidence="2 3">
    <name type="scientific">Eumeta variegata</name>
    <name type="common">Bagworm moth</name>
    <name type="synonym">Eumeta japonica</name>
    <dbReference type="NCBI Taxonomy" id="151549"/>
    <lineage>
        <taxon>Eukaryota</taxon>
        <taxon>Metazoa</taxon>
        <taxon>Ecdysozoa</taxon>
        <taxon>Arthropoda</taxon>
        <taxon>Hexapoda</taxon>
        <taxon>Insecta</taxon>
        <taxon>Pterygota</taxon>
        <taxon>Neoptera</taxon>
        <taxon>Endopterygota</taxon>
        <taxon>Lepidoptera</taxon>
        <taxon>Glossata</taxon>
        <taxon>Ditrysia</taxon>
        <taxon>Tineoidea</taxon>
        <taxon>Psychidae</taxon>
        <taxon>Oiketicinae</taxon>
        <taxon>Eumeta</taxon>
    </lineage>
</organism>
<feature type="region of interest" description="Disordered" evidence="1">
    <location>
        <begin position="1767"/>
        <end position="1843"/>
    </location>
</feature>
<evidence type="ECO:0000256" key="1">
    <source>
        <dbReference type="SAM" id="MobiDB-lite"/>
    </source>
</evidence>
<sequence>MKRSIAGRGSDVPAQRRRSSILKTVKAPRTPLAELETKPITPTDQTISRRVSFSRRTGVAEFITHEATTTWKNVYEEHHNFTVDSFVNDSEGRSSGGPGRLFQGEFEDVEAELNAVDEPPVLNSRDTQGHQATASINLTEQFAALETVSNCTHNPTAPVCHFEVSARTDNNLKPFGDDITEFIIGERSGVIEVDFSAVETIQPSNEFNENNSLDLKYLEEAERDCAHINRLPISPKSELNSAPECGEADMSLTDTVRPPCVGPPPISRVLCNTVPKPNDWIADKENILLTSPQKANQSTIKTQDKVLVYDGKKLKYANMDDDLDALEDPLPRINRNHAHINNKKEDKSMTLGIARTSQQTNTLVFDKDDLRANISITECIPSTVNNYHNESKDAKVNNENMDLTAGVSQLTRNFKSNSTVLDDDADMSITRCAPTVERDYIQPRNCITTHMRPDSKYITVCDVDVPIVQCLPPGLRSSVISSLISSKRGINTSSDRNTIIVGKDDIETEISMKQCDNGRFVLNRKIEHPSLYKTQEISSENRQTMIHGKNDVNSDISVVKYAHTEIVEDPKVRTIEQNISSNNKRRTILFEQNNADADMSVTQCANIQIIGDENVTNPNQGNSIDKKRHTILFERDNVDADMSVTHCANIKIIGNNNLENHNQNINTDNKRRTILFEQDNADADMSVTQCANIEIIEDEHVTNPNQGNSTDKKRHTILFERDNVDADMSVTQCANIKIIGDKTVTNTNNGISTDNKRHTVLFECGNVNADMSVTQCANSNQIIQDGNFINPNLEIANDNKTCTIVFEQDNVDADMSVTRCANVQIIKDKSIVNSDQDIGTNNKRRTILFEKDNMDANMSITQCAKSIVNPNQVDTTNKRHTVLFEPDNMSADITSLSKTDNASSNNPKRAAMLFEKDDHLSMSHFANVRRIGDRDITYVTIAKTDHGVNNSNSVNICENEDKILQNIQSVKSPNILCPSDIFTEESIIGTHMDSLRFEDCIVKGGQQYLNEIDITRNGSLRKNNTFEVEMLETEDIPNTFKSQNDMNTKKINSQLLSDSKCHDIVMPYTQRKEISLVFEKDNNVAVPTCGPTRAKSFLESTPHDHHSSQGVETKMYTREVDKISKSFNAFDINESQASTVCAPVHVKYKPDRCSSSRLKTVHQKPTYDAELQTQNIENKYTSQDNISYSNVDAINSSKKSVLNQLLDMSTDPLNVVDEQELLEEEEETISESSDEDKSSQITSATEELVKSNRQSLRCSIKPELDLESVPSLDSAPRTGVSDSSLTTSDECANTLAVKLNCLNNSKFERRTTLNRRFESVISAVTEDPNDTVELLEALDHLTEPNSKSFNKSHRLSTIDSCTTTDNVDLSRRSVAVNVNSESETLQKPRTEDSAVGPDIADEWARRRTLRFQDEIDASPAERNHERLSPLKKTHCLETSHVESVPQKTKVIPKYLSEMSDGVKELMSDLMKPMVDMLPHTSVCAAPVPDHETHGEQADLAVSSQVSSMHEMEPICPVHQSTEDPPTPQTPPNPRMSPSHLRRDISEAARRAVNRALHRRKSFEPPSIDASPKSSNLHSEDEEEIPESRSVSPPRVLTFDKENPLNNILLRPYVPSELPSASPSAHDHYCLNESTSSSREAIDPTNVHYCPKHGVRSSQKPMDIGCLTVKYDMQKNTAHSAIVSTSPAPVRIPSPSPLLETRVAELKDTEVNTFIAMKTNAQILHADSELTVADAGDPPLTVAYRCRGSPVETSESELNLPARHLKRPHVAPVVGTPSPRPPQKVYRRPTSPKTLMTAVFDHNSPTRERHTSVSPPSKGSSPMHSSPTNKINKSSDKIGSFSSSREHGPVYAPVYTAPASPPSNLRAQIDALPFMGSRDCEWETAVTRAERGETHRRGAWWWFRLLHSRLRLGVRIAHVAGTSPEGDAVLAELVVTADLHGCRDPVVLLCVRLAAEAARAVCAKEAGATAGRTPLLLQRLANLSRLAAQWGRALHDARLSLALAVEEHGAVSFNVANVPLRCVWEVRMHVELSPPEEPARAPWPRAARATARLASPGRAAALTAGELQGILSEVPHNWGHVPTTIWRVFRYLKNKTHYEACCERDARIRIL</sequence>
<keyword evidence="3" id="KW-1185">Reference proteome</keyword>
<dbReference type="OrthoDB" id="7490685at2759"/>
<proteinExistence type="predicted"/>
<dbReference type="EMBL" id="BGZK01000471">
    <property type="protein sequence ID" value="GBP45769.1"/>
    <property type="molecule type" value="Genomic_DNA"/>
</dbReference>
<feature type="region of interest" description="Disordered" evidence="1">
    <location>
        <begin position="1"/>
        <end position="22"/>
    </location>
</feature>
<feature type="region of interest" description="Disordered" evidence="1">
    <location>
        <begin position="1267"/>
        <end position="1286"/>
    </location>
</feature>
<evidence type="ECO:0000313" key="3">
    <source>
        <dbReference type="Proteomes" id="UP000299102"/>
    </source>
</evidence>
<feature type="compositionally biased region" description="Pro residues" evidence="1">
    <location>
        <begin position="1524"/>
        <end position="1534"/>
    </location>
</feature>
<protein>
    <submittedName>
        <fullName evidence="2">Uncharacterized protein</fullName>
    </submittedName>
</protein>
<feature type="region of interest" description="Disordered" evidence="1">
    <location>
        <begin position="1516"/>
        <end position="1539"/>
    </location>
</feature>
<feature type="region of interest" description="Disordered" evidence="1">
    <location>
        <begin position="1556"/>
        <end position="1597"/>
    </location>
</feature>
<feature type="region of interest" description="Disordered" evidence="1">
    <location>
        <begin position="1221"/>
        <end position="1254"/>
    </location>
</feature>
<dbReference type="STRING" id="151549.A0A4C1W5H5"/>
<accession>A0A4C1W5H5</accession>
<comment type="caution">
    <text evidence="2">The sequence shown here is derived from an EMBL/GenBank/DDBJ whole genome shotgun (WGS) entry which is preliminary data.</text>
</comment>
<gene>
    <name evidence="2" type="ORF">EVAR_76074_1</name>
</gene>
<name>A0A4C1W5H5_EUMVA</name>